<dbReference type="GO" id="GO:0055085">
    <property type="term" value="P:transmembrane transport"/>
    <property type="evidence" value="ECO:0007669"/>
    <property type="project" value="InterPro"/>
</dbReference>
<keyword evidence="5 8" id="KW-0812">Transmembrane</keyword>
<evidence type="ECO:0000256" key="5">
    <source>
        <dbReference type="ARBA" id="ARBA00022692"/>
    </source>
</evidence>
<evidence type="ECO:0000256" key="3">
    <source>
        <dbReference type="ARBA" id="ARBA00022475"/>
    </source>
</evidence>
<organism evidence="11 12">
    <name type="scientific">Deinococcus aquiradiocola</name>
    <dbReference type="NCBI Taxonomy" id="393059"/>
    <lineage>
        <taxon>Bacteria</taxon>
        <taxon>Thermotogati</taxon>
        <taxon>Deinococcota</taxon>
        <taxon>Deinococci</taxon>
        <taxon>Deinococcales</taxon>
        <taxon>Deinococcaceae</taxon>
        <taxon>Deinococcus</taxon>
    </lineage>
</organism>
<keyword evidence="6 8" id="KW-1133">Transmembrane helix</keyword>
<sequence>MTVPPLAGQRSPARQGARASRPPLPVGWWLLLAAVAVAVLSPLLLLLWQSFLSNPFFAPVKQVGVSAYSQVLTDPAFWRAFGNSAVLAAAMIFIAVPLGSVLAFLVTKTDLPFAKVFEVLLLTPIFVSPIVLGVGFIVSLGPSGFVSGLFTSLFHLTSTPWSVYTLPAIALIAGLTHVPYVFLYVSTTMKNLDASLEEAARLSGAGVWKVMTSVTLPLVRPALVYSAMLMLLLGFEIFGLPLVLGDSRGVDVITTYLYRLTAVTGVPAYGPMAVVAMILILLALLIVFMQRALTRQRGSYASLGAKGYRAQRLKLGAWKWPLAALTILYLLYAVVTPMAGVLLRSLVRSWGPGVNLLDALTGANYAAIFSTPDLSRSVVNTLIVALVGGGVAVAVYLLVALGIQRAPRGVSRTLDYLAGLPRAVPGLIMGLALFWLFIFVPVLKPVRPTLISIALAYMVVWLPYGVRLITAALGQVSRDLEEAARIGGATATGAFLKATLPVLKPGLIAAWLLIFMQFVREYSSAVYLLSPGTEVLGAQIVQLWGTGAVDSIAALSSLQIVIIVGVYSLATRFGVRPE</sequence>
<feature type="transmembrane region" description="Helical" evidence="8">
    <location>
        <begin position="551"/>
        <end position="570"/>
    </location>
</feature>
<feature type="transmembrane region" description="Helical" evidence="8">
    <location>
        <begin position="322"/>
        <end position="343"/>
    </location>
</feature>
<evidence type="ECO:0000313" key="12">
    <source>
        <dbReference type="Proteomes" id="UP000635726"/>
    </source>
</evidence>
<feature type="transmembrane region" description="Helical" evidence="8">
    <location>
        <begin position="494"/>
        <end position="514"/>
    </location>
</feature>
<evidence type="ECO:0000256" key="4">
    <source>
        <dbReference type="ARBA" id="ARBA00022519"/>
    </source>
</evidence>
<keyword evidence="7 8" id="KW-0472">Membrane</keyword>
<reference evidence="11" key="1">
    <citation type="journal article" date="2014" name="Int. J. Syst. Evol. Microbiol.">
        <title>Complete genome sequence of Corynebacterium casei LMG S-19264T (=DSM 44701T), isolated from a smear-ripened cheese.</title>
        <authorList>
            <consortium name="US DOE Joint Genome Institute (JGI-PGF)"/>
            <person name="Walter F."/>
            <person name="Albersmeier A."/>
            <person name="Kalinowski J."/>
            <person name="Ruckert C."/>
        </authorList>
    </citation>
    <scope>NUCLEOTIDE SEQUENCE</scope>
    <source>
        <strain evidence="11">JCM 14371</strain>
    </source>
</reference>
<evidence type="ECO:0000313" key="11">
    <source>
        <dbReference type="EMBL" id="GGJ71152.1"/>
    </source>
</evidence>
<evidence type="ECO:0000259" key="10">
    <source>
        <dbReference type="PROSITE" id="PS50928"/>
    </source>
</evidence>
<evidence type="ECO:0000256" key="7">
    <source>
        <dbReference type="ARBA" id="ARBA00023136"/>
    </source>
</evidence>
<dbReference type="Pfam" id="PF00528">
    <property type="entry name" value="BPD_transp_1"/>
    <property type="match status" value="2"/>
</dbReference>
<keyword evidence="3" id="KW-1003">Cell membrane</keyword>
<dbReference type="GO" id="GO:0005886">
    <property type="term" value="C:plasma membrane"/>
    <property type="evidence" value="ECO:0007669"/>
    <property type="project" value="UniProtKB-SubCell"/>
</dbReference>
<evidence type="ECO:0000256" key="1">
    <source>
        <dbReference type="ARBA" id="ARBA00004429"/>
    </source>
</evidence>
<gene>
    <name evidence="11" type="ORF">GCM10008939_14440</name>
</gene>
<feature type="transmembrane region" description="Helical" evidence="8">
    <location>
        <begin position="381"/>
        <end position="403"/>
    </location>
</feature>
<feature type="transmembrane region" description="Helical" evidence="8">
    <location>
        <begin position="450"/>
        <end position="474"/>
    </location>
</feature>
<keyword evidence="4" id="KW-0997">Cell inner membrane</keyword>
<dbReference type="Gene3D" id="1.10.3720.10">
    <property type="entry name" value="MetI-like"/>
    <property type="match status" value="2"/>
</dbReference>
<dbReference type="CDD" id="cd06261">
    <property type="entry name" value="TM_PBP2"/>
    <property type="match status" value="2"/>
</dbReference>
<dbReference type="AlphaFoldDB" id="A0A917PCU0"/>
<dbReference type="InterPro" id="IPR035906">
    <property type="entry name" value="MetI-like_sf"/>
</dbReference>
<proteinExistence type="inferred from homology"/>
<evidence type="ECO:0000256" key="9">
    <source>
        <dbReference type="SAM" id="MobiDB-lite"/>
    </source>
</evidence>
<name>A0A917PCU0_9DEIO</name>
<dbReference type="Proteomes" id="UP000635726">
    <property type="component" value="Unassembled WGS sequence"/>
</dbReference>
<accession>A0A917PCU0</accession>
<keyword evidence="2 8" id="KW-0813">Transport</keyword>
<reference evidence="11" key="2">
    <citation type="submission" date="2020-09" db="EMBL/GenBank/DDBJ databases">
        <authorList>
            <person name="Sun Q."/>
            <person name="Ohkuma M."/>
        </authorList>
    </citation>
    <scope>NUCLEOTIDE SEQUENCE</scope>
    <source>
        <strain evidence="11">JCM 14371</strain>
    </source>
</reference>
<feature type="transmembrane region" description="Helical" evidence="8">
    <location>
        <begin position="28"/>
        <end position="48"/>
    </location>
</feature>
<evidence type="ECO:0000256" key="8">
    <source>
        <dbReference type="RuleBase" id="RU363032"/>
    </source>
</evidence>
<comment type="similarity">
    <text evidence="8">Belongs to the binding-protein-dependent transport system permease family.</text>
</comment>
<feature type="transmembrane region" description="Helical" evidence="8">
    <location>
        <begin position="85"/>
        <end position="107"/>
    </location>
</feature>
<dbReference type="RefSeq" id="WP_229670852.1">
    <property type="nucleotide sequence ID" value="NZ_BMOE01000003.1"/>
</dbReference>
<evidence type="ECO:0000256" key="6">
    <source>
        <dbReference type="ARBA" id="ARBA00022989"/>
    </source>
</evidence>
<dbReference type="InterPro" id="IPR000515">
    <property type="entry name" value="MetI-like"/>
</dbReference>
<dbReference type="PANTHER" id="PTHR43357:SF4">
    <property type="entry name" value="INNER MEMBRANE ABC TRANSPORTER PERMEASE PROTEIN YDCV"/>
    <property type="match status" value="1"/>
</dbReference>
<feature type="transmembrane region" description="Helical" evidence="8">
    <location>
        <begin position="161"/>
        <end position="185"/>
    </location>
</feature>
<protein>
    <submittedName>
        <fullName evidence="11">ABC transporter permease</fullName>
    </submittedName>
</protein>
<feature type="transmembrane region" description="Helical" evidence="8">
    <location>
        <begin position="268"/>
        <end position="289"/>
    </location>
</feature>
<feature type="domain" description="ABC transmembrane type-1" evidence="10">
    <location>
        <begin position="378"/>
        <end position="571"/>
    </location>
</feature>
<feature type="transmembrane region" description="Helical" evidence="8">
    <location>
        <begin position="423"/>
        <end position="443"/>
    </location>
</feature>
<dbReference type="SUPFAM" id="SSF161098">
    <property type="entry name" value="MetI-like"/>
    <property type="match status" value="2"/>
</dbReference>
<comment type="subcellular location">
    <subcellularLocation>
        <location evidence="1">Cell inner membrane</location>
        <topology evidence="1">Multi-pass membrane protein</topology>
    </subcellularLocation>
    <subcellularLocation>
        <location evidence="8">Cell membrane</location>
        <topology evidence="8">Multi-pass membrane protein</topology>
    </subcellularLocation>
</comment>
<feature type="transmembrane region" description="Helical" evidence="8">
    <location>
        <begin position="119"/>
        <end position="141"/>
    </location>
</feature>
<comment type="caution">
    <text evidence="11">The sequence shown here is derived from an EMBL/GenBank/DDBJ whole genome shotgun (WGS) entry which is preliminary data.</text>
</comment>
<evidence type="ECO:0000256" key="2">
    <source>
        <dbReference type="ARBA" id="ARBA00022448"/>
    </source>
</evidence>
<feature type="domain" description="ABC transmembrane type-1" evidence="10">
    <location>
        <begin position="81"/>
        <end position="290"/>
    </location>
</feature>
<feature type="transmembrane region" description="Helical" evidence="8">
    <location>
        <begin position="222"/>
        <end position="244"/>
    </location>
</feature>
<dbReference type="PROSITE" id="PS50928">
    <property type="entry name" value="ABC_TM1"/>
    <property type="match status" value="2"/>
</dbReference>
<feature type="region of interest" description="Disordered" evidence="9">
    <location>
        <begin position="1"/>
        <end position="20"/>
    </location>
</feature>
<dbReference type="PANTHER" id="PTHR43357">
    <property type="entry name" value="INNER MEMBRANE ABC TRANSPORTER PERMEASE PROTEIN YDCV"/>
    <property type="match status" value="1"/>
</dbReference>
<dbReference type="EMBL" id="BMOE01000003">
    <property type="protein sequence ID" value="GGJ71152.1"/>
    <property type="molecule type" value="Genomic_DNA"/>
</dbReference>
<keyword evidence="12" id="KW-1185">Reference proteome</keyword>